<evidence type="ECO:0008006" key="4">
    <source>
        <dbReference type="Google" id="ProtNLM"/>
    </source>
</evidence>
<reference evidence="2 3" key="1">
    <citation type="journal article" date="2019" name="Int. J. Syst. Evol. Microbiol.">
        <title>The Global Catalogue of Microorganisms (GCM) 10K type strain sequencing project: providing services to taxonomists for standard genome sequencing and annotation.</title>
        <authorList>
            <consortium name="The Broad Institute Genomics Platform"/>
            <consortium name="The Broad Institute Genome Sequencing Center for Infectious Disease"/>
            <person name="Wu L."/>
            <person name="Ma J."/>
        </authorList>
    </citation>
    <scope>NUCLEOTIDE SEQUENCE [LARGE SCALE GENOMIC DNA]</scope>
    <source>
        <strain evidence="2 3">YIM 94188</strain>
    </source>
</reference>
<dbReference type="EMBL" id="JBHSXH010000011">
    <property type="protein sequence ID" value="MFC6825213.1"/>
    <property type="molecule type" value="Genomic_DNA"/>
</dbReference>
<gene>
    <name evidence="2" type="ORF">ACFQEV_09430</name>
</gene>
<sequence>MLFVDRTAQMYYNVISGFLGFCVRDGVLSRNPATTDRAREPLPRDDQDRTQQFWTPDVRRQLVEYTNERACEAIEEDGLDATQAVQERAFVHVLAYTGVRGAEVFRVSGDDREGRQGLTRSRADRESWTFP</sequence>
<dbReference type="InterPro" id="IPR011010">
    <property type="entry name" value="DNA_brk_join_enz"/>
</dbReference>
<dbReference type="SUPFAM" id="SSF56349">
    <property type="entry name" value="DNA breaking-rejoining enzymes"/>
    <property type="match status" value="1"/>
</dbReference>
<proteinExistence type="predicted"/>
<evidence type="ECO:0000256" key="1">
    <source>
        <dbReference type="SAM" id="MobiDB-lite"/>
    </source>
</evidence>
<name>A0ABD5U2H0_9EURY</name>
<evidence type="ECO:0000313" key="3">
    <source>
        <dbReference type="Proteomes" id="UP001596408"/>
    </source>
</evidence>
<accession>A0ABD5U2H0</accession>
<comment type="caution">
    <text evidence="2">The sequence shown here is derived from an EMBL/GenBank/DDBJ whole genome shotgun (WGS) entry which is preliminary data.</text>
</comment>
<dbReference type="Proteomes" id="UP001596408">
    <property type="component" value="Unassembled WGS sequence"/>
</dbReference>
<evidence type="ECO:0000313" key="2">
    <source>
        <dbReference type="EMBL" id="MFC6825213.1"/>
    </source>
</evidence>
<organism evidence="2 3">
    <name type="scientific">Halopelagius fulvigenes</name>
    <dbReference type="NCBI Taxonomy" id="1198324"/>
    <lineage>
        <taxon>Archaea</taxon>
        <taxon>Methanobacteriati</taxon>
        <taxon>Methanobacteriota</taxon>
        <taxon>Stenosarchaea group</taxon>
        <taxon>Halobacteria</taxon>
        <taxon>Halobacteriales</taxon>
        <taxon>Haloferacaceae</taxon>
    </lineage>
</organism>
<keyword evidence="3" id="KW-1185">Reference proteome</keyword>
<feature type="region of interest" description="Disordered" evidence="1">
    <location>
        <begin position="110"/>
        <end position="131"/>
    </location>
</feature>
<protein>
    <recommendedName>
        <fullName evidence="4">Tyr recombinase domain-containing protein</fullName>
    </recommendedName>
</protein>
<dbReference type="AlphaFoldDB" id="A0ABD5U2H0"/>